<evidence type="ECO:0000313" key="2">
    <source>
        <dbReference type="EMBL" id="EHC84567.1"/>
    </source>
</evidence>
<dbReference type="PATRIC" id="fig|913081.3.peg.3172"/>
<dbReference type="Gene3D" id="2.60.40.2700">
    <property type="match status" value="1"/>
</dbReference>
<feature type="chain" id="PRO_5003482850" evidence="1">
    <location>
        <begin position="29"/>
        <end position="336"/>
    </location>
</feature>
<dbReference type="NCBIfam" id="NF040711">
    <property type="entry name" value="partner_SinI"/>
    <property type="match status" value="1"/>
</dbReference>
<protein>
    <submittedName>
        <fullName evidence="2">SinI protein</fullName>
    </submittedName>
</protein>
<dbReference type="Proteomes" id="UP000004903">
    <property type="component" value="Unassembled WGS sequence"/>
</dbReference>
<comment type="caution">
    <text evidence="2">The sequence shown here is derived from an EMBL/GenBank/DDBJ whole genome shotgun (WGS) entry which is preliminary data.</text>
</comment>
<accession>G5QMK2</accession>
<dbReference type="InterPro" id="IPR047745">
    <property type="entry name" value="SinI-like"/>
</dbReference>
<reference evidence="2 3" key="1">
    <citation type="journal article" date="2011" name="BMC Genomics">
        <title>Genome sequencing reveals diversification of virulence factor content and possible host adaptation in distinct subpopulations of Salmonella enterica.</title>
        <authorList>
            <person name="den Bakker H.C."/>
            <person name="Moreno Switt A.I."/>
            <person name="Govoni G."/>
            <person name="Cummings C.A."/>
            <person name="Ranieri M.L."/>
            <person name="Degoricija L."/>
            <person name="Hoelzer K."/>
            <person name="Rodriguez-Rivera L.D."/>
            <person name="Brown S."/>
            <person name="Bolchacova E."/>
            <person name="Furtado M.R."/>
            <person name="Wiedmann M."/>
        </authorList>
    </citation>
    <scope>NUCLEOTIDE SEQUENCE [LARGE SCALE GENOMIC DNA]</scope>
    <source>
        <strain evidence="2 3">A4-653</strain>
    </source>
</reference>
<gene>
    <name evidence="2" type="ORF">LTSERUB_4100</name>
</gene>
<organism evidence="2 3">
    <name type="scientific">Salmonella enterica subsp. enterica serovar Rubislaw str. A4-653</name>
    <dbReference type="NCBI Taxonomy" id="913081"/>
    <lineage>
        <taxon>Bacteria</taxon>
        <taxon>Pseudomonadati</taxon>
        <taxon>Pseudomonadota</taxon>
        <taxon>Gammaproteobacteria</taxon>
        <taxon>Enterobacterales</taxon>
        <taxon>Enterobacteriaceae</taxon>
        <taxon>Salmonella</taxon>
    </lineage>
</organism>
<evidence type="ECO:0000256" key="1">
    <source>
        <dbReference type="SAM" id="SignalP"/>
    </source>
</evidence>
<evidence type="ECO:0000313" key="3">
    <source>
        <dbReference type="Proteomes" id="UP000004903"/>
    </source>
</evidence>
<sequence length="336" mass="35798">MQATVKRRLTKVALALVVAGYCAAPAVAANGNLKSGQWQIVSEQTGTIQGTVPWITRAADKTADTDKDHVTVTIDRGDRGDRTVVTEPDRGDRTVVTEGDKQFHVGDKVTVNWAIGDTEGDLDTDNAATKLTVQWMRYSDQNGSNPEEIGTKGSNTYEIQAGDADHYIGIKITPTTTTGDPAVATELLLKDLSTNTGGGADDDDIPEGPVVDENVHVVIYESGSTTNLLGTSTPLKTNTTYKVLLWKDKEGGTAGKYDTGEEVTSQYDYRWKFVGTSKIAGTGTGGIVNESWNDKDLVIPVTNAEAKTAFEGADGGVTVGSDGVQGFGLSIDYRRK</sequence>
<dbReference type="AlphaFoldDB" id="G5QMK2"/>
<keyword evidence="1" id="KW-0732">Signal</keyword>
<proteinExistence type="predicted"/>
<name>G5QMK2_SALRU</name>
<feature type="signal peptide" evidence="1">
    <location>
        <begin position="1"/>
        <end position="28"/>
    </location>
</feature>
<dbReference type="EMBL" id="AFCT01001495">
    <property type="protein sequence ID" value="EHC84567.1"/>
    <property type="molecule type" value="Genomic_DNA"/>
</dbReference>